<dbReference type="PANTHER" id="PTHR30383">
    <property type="entry name" value="THIOESTERASE 1/PROTEASE 1/LYSOPHOSPHOLIPASE L1"/>
    <property type="match status" value="1"/>
</dbReference>
<proteinExistence type="predicted"/>
<dbReference type="Proteomes" id="UP000001635">
    <property type="component" value="Chromosome"/>
</dbReference>
<evidence type="ECO:0000313" key="4">
    <source>
        <dbReference type="Proteomes" id="UP000001635"/>
    </source>
</evidence>
<dbReference type="SUPFAM" id="SSF52266">
    <property type="entry name" value="SGNH hydrolase"/>
    <property type="match status" value="1"/>
</dbReference>
<dbReference type="EMBL" id="CP002955">
    <property type="protein sequence ID" value="AEL28696.1"/>
    <property type="molecule type" value="Genomic_DNA"/>
</dbReference>
<dbReference type="InterPro" id="IPR036514">
    <property type="entry name" value="SGNH_hydro_sf"/>
</dbReference>
<name>G0J827_CYCMS</name>
<dbReference type="Gene3D" id="3.40.50.1820">
    <property type="entry name" value="alpha/beta hydrolase"/>
    <property type="match status" value="1"/>
</dbReference>
<dbReference type="eggNOG" id="COG1506">
    <property type="taxonomic scope" value="Bacteria"/>
</dbReference>
<keyword evidence="1" id="KW-0732">Signal</keyword>
<dbReference type="RefSeq" id="WP_014022975.1">
    <property type="nucleotide sequence ID" value="NC_015914.1"/>
</dbReference>
<dbReference type="HOGENOM" id="CLU_017569_0_0_10"/>
<dbReference type="Gene3D" id="3.40.50.1110">
    <property type="entry name" value="SGNH hydrolase"/>
    <property type="match status" value="1"/>
</dbReference>
<dbReference type="PANTHER" id="PTHR30383:SF28">
    <property type="entry name" value="LIPASE_ACYLHYDROLASE"/>
    <property type="match status" value="1"/>
</dbReference>
<keyword evidence="3" id="KW-0378">Hydrolase</keyword>
<gene>
    <name evidence="3" type="ordered locus">Cycma_5012</name>
</gene>
<reference evidence="4" key="1">
    <citation type="submission" date="2011-07" db="EMBL/GenBank/DDBJ databases">
        <title>The complete genome of Cyclobacterium marinum DSM 745.</title>
        <authorList>
            <person name="Lucas S."/>
            <person name="Han J."/>
            <person name="Lapidus A."/>
            <person name="Bruce D."/>
            <person name="Goodwin L."/>
            <person name="Pitluck S."/>
            <person name="Peters L."/>
            <person name="Kyrpides N."/>
            <person name="Mavromatis K."/>
            <person name="Ivanova N."/>
            <person name="Ovchinnikova G."/>
            <person name="Chertkov O."/>
            <person name="Detter J.C."/>
            <person name="Tapia R."/>
            <person name="Han C."/>
            <person name="Land M."/>
            <person name="Hauser L."/>
            <person name="Markowitz V."/>
            <person name="Cheng J.-F."/>
            <person name="Hugenholtz P."/>
            <person name="Woyke T."/>
            <person name="Wu D."/>
            <person name="Tindall B."/>
            <person name="Schuetze A."/>
            <person name="Brambilla E."/>
            <person name="Klenk H.-P."/>
            <person name="Eisen J.A."/>
        </authorList>
    </citation>
    <scope>NUCLEOTIDE SEQUENCE [LARGE SCALE GENOMIC DNA]</scope>
    <source>
        <strain evidence="4">ATCC 25205 / DSM 745 / LMG 13164 / NCIMB 1802</strain>
    </source>
</reference>
<dbReference type="SUPFAM" id="SSF53474">
    <property type="entry name" value="alpha/beta-Hydrolases"/>
    <property type="match status" value="1"/>
</dbReference>
<dbReference type="STRING" id="880070.Cycma_5012"/>
<dbReference type="InterPro" id="IPR013830">
    <property type="entry name" value="SGNH_hydro"/>
</dbReference>
<dbReference type="AlphaFoldDB" id="G0J827"/>
<dbReference type="InterPro" id="IPR051532">
    <property type="entry name" value="Ester_Hydrolysis_Enzymes"/>
</dbReference>
<dbReference type="Pfam" id="PF13472">
    <property type="entry name" value="Lipase_GDSL_2"/>
    <property type="match status" value="1"/>
</dbReference>
<feature type="chain" id="PRO_5003400868" evidence="1">
    <location>
        <begin position="23"/>
        <end position="663"/>
    </location>
</feature>
<dbReference type="InterPro" id="IPR029058">
    <property type="entry name" value="AB_hydrolase_fold"/>
</dbReference>
<organism evidence="3 4">
    <name type="scientific">Cyclobacterium marinum (strain ATCC 25205 / DSM 745 / LMG 13164 / NCIMB 1802)</name>
    <name type="common">Flectobacillus marinus</name>
    <dbReference type="NCBI Taxonomy" id="880070"/>
    <lineage>
        <taxon>Bacteria</taxon>
        <taxon>Pseudomonadati</taxon>
        <taxon>Bacteroidota</taxon>
        <taxon>Cytophagia</taxon>
        <taxon>Cytophagales</taxon>
        <taxon>Cyclobacteriaceae</taxon>
        <taxon>Cyclobacterium</taxon>
    </lineage>
</organism>
<evidence type="ECO:0000313" key="3">
    <source>
        <dbReference type="EMBL" id="AEL28696.1"/>
    </source>
</evidence>
<sequence>MLRTCTFLAFFCCNLLFLPAYSQSHLNDSFEGAELSDWKGFERYDFNFQGRKARLIKPKKALPGKPWIWRARFPDWHTTADSILVAEGFHLAYINTDNLYGNKVAVKVWDDFYQLLTSEQDLQDQVSLMGVSRGGLFIYNWAKANVDKVACIYAEAPVLDFKSWPGGFGEGEGSAKDWIRLKEVYGFASDEEAKNYTDNPIENLNELPSKRVPILHMIGLKDQIVPVAENTLPFVEKYIKSGGIATVVTSIDGEQNLKGHHFPIQTPRLVADFIKYNSIKTHTFASENYHTINGGIHNASKKFTSNKTGRVAYLGGSITHNNGWRDSINNFIQEQFPEASIELINAGIPSMGSTPSAFRLDRDVLSKGKIDLLFVEAAVNDSGNRRTSQEQKRAMEGIIRHARNSNPEMDIVVMHFVDPEKIASYNQGLIPEVIVNHQEVADHYAIPTINLAKEVTDRINAGEFSWEKDFKNLHPSPFGQGIYANSIITFLTNSFTKSKLINEETVHYTIPEKMDRFAYSSGFLLDVKEAKIAKGWHHDPEWKPADSLKTRPNYVNKPFLIGNEGAKSLKLKFNGTAVGIAVASGQDAATISYRIDKGEWIKLDLVTPWSNQLHLPWYFTLASELENGDHLLEIKIPESLNEGSQNKACRIRYFYVNSDQKFK</sequence>
<dbReference type="GO" id="GO:0004622">
    <property type="term" value="F:phosphatidylcholine lysophospholipase activity"/>
    <property type="evidence" value="ECO:0007669"/>
    <property type="project" value="TreeGrafter"/>
</dbReference>
<accession>G0J827</accession>
<dbReference type="OrthoDB" id="9796689at2"/>
<feature type="signal peptide" evidence="1">
    <location>
        <begin position="1"/>
        <end position="22"/>
    </location>
</feature>
<evidence type="ECO:0000259" key="2">
    <source>
        <dbReference type="Pfam" id="PF13472"/>
    </source>
</evidence>
<protein>
    <submittedName>
        <fullName evidence="3">Glycosyl hydrolase BNR repeat-containing protein</fullName>
    </submittedName>
</protein>
<keyword evidence="4" id="KW-1185">Reference proteome</keyword>
<dbReference type="eggNOG" id="COG2755">
    <property type="taxonomic scope" value="Bacteria"/>
</dbReference>
<dbReference type="CDD" id="cd00229">
    <property type="entry name" value="SGNH_hydrolase"/>
    <property type="match status" value="1"/>
</dbReference>
<dbReference type="KEGG" id="cmr:Cycma_5012"/>
<feature type="domain" description="SGNH hydrolase-type esterase" evidence="2">
    <location>
        <begin position="314"/>
        <end position="480"/>
    </location>
</feature>
<evidence type="ECO:0000256" key="1">
    <source>
        <dbReference type="SAM" id="SignalP"/>
    </source>
</evidence>